<feature type="compositionally biased region" description="Polar residues" evidence="1">
    <location>
        <begin position="99"/>
        <end position="108"/>
    </location>
</feature>
<dbReference type="Proteomes" id="UP001620626">
    <property type="component" value="Unassembled WGS sequence"/>
</dbReference>
<dbReference type="AlphaFoldDB" id="A0ABD2LXN2"/>
<evidence type="ECO:0000256" key="1">
    <source>
        <dbReference type="SAM" id="MobiDB-lite"/>
    </source>
</evidence>
<feature type="compositionally biased region" description="Low complexity" evidence="1">
    <location>
        <begin position="19"/>
        <end position="34"/>
    </location>
</feature>
<proteinExistence type="predicted"/>
<evidence type="ECO:0000313" key="3">
    <source>
        <dbReference type="EMBL" id="KAL3120002.1"/>
    </source>
</evidence>
<sequence>MQLAGPCYLALNSAAPSPLDAAALSPGSADPLSSTDPSLRRRGPPLSTAAAPSLPFRRPGGADPLSSTDPLSLLRRGPLPTIPLSVGAEPLNFNGADPLTSTTRTPSLRQRGPPHPAVRLGALSIDRL</sequence>
<dbReference type="EMBL" id="JBICBT010000227">
    <property type="protein sequence ID" value="KAL3120002.1"/>
    <property type="molecule type" value="Genomic_DNA"/>
</dbReference>
<feature type="compositionally biased region" description="Low complexity" evidence="1">
    <location>
        <begin position="63"/>
        <end position="74"/>
    </location>
</feature>
<name>A0ABD2LXN2_9BILA</name>
<dbReference type="EMBL" id="JBICBT010000441">
    <property type="protein sequence ID" value="KAL3113600.1"/>
    <property type="molecule type" value="Genomic_DNA"/>
</dbReference>
<evidence type="ECO:0000313" key="5">
    <source>
        <dbReference type="Proteomes" id="UP001620626"/>
    </source>
</evidence>
<protein>
    <submittedName>
        <fullName evidence="3">Uncharacterized protein</fullName>
    </submittedName>
</protein>
<keyword evidence="5" id="KW-1185">Reference proteome</keyword>
<feature type="region of interest" description="Disordered" evidence="1">
    <location>
        <begin position="19"/>
        <end position="128"/>
    </location>
</feature>
<comment type="caution">
    <text evidence="3">The sequence shown here is derived from an EMBL/GenBank/DDBJ whole genome shotgun (WGS) entry which is preliminary data.</text>
</comment>
<evidence type="ECO:0000313" key="4">
    <source>
        <dbReference type="EMBL" id="KAL3120005.1"/>
    </source>
</evidence>
<feature type="compositionally biased region" description="Low complexity" evidence="1">
    <location>
        <begin position="44"/>
        <end position="55"/>
    </location>
</feature>
<dbReference type="EMBL" id="JBICBT010000227">
    <property type="protein sequence ID" value="KAL3120005.1"/>
    <property type="molecule type" value="Genomic_DNA"/>
</dbReference>
<gene>
    <name evidence="3" type="ORF">niasHT_002203</name>
    <name evidence="4" type="ORF">niasHT_002206</name>
    <name evidence="2" type="ORF">niasHT_019017</name>
</gene>
<evidence type="ECO:0000313" key="2">
    <source>
        <dbReference type="EMBL" id="KAL3113600.1"/>
    </source>
</evidence>
<organism evidence="3 5">
    <name type="scientific">Heterodera trifolii</name>
    <dbReference type="NCBI Taxonomy" id="157864"/>
    <lineage>
        <taxon>Eukaryota</taxon>
        <taxon>Metazoa</taxon>
        <taxon>Ecdysozoa</taxon>
        <taxon>Nematoda</taxon>
        <taxon>Chromadorea</taxon>
        <taxon>Rhabditida</taxon>
        <taxon>Tylenchina</taxon>
        <taxon>Tylenchomorpha</taxon>
        <taxon>Tylenchoidea</taxon>
        <taxon>Heteroderidae</taxon>
        <taxon>Heteroderinae</taxon>
        <taxon>Heterodera</taxon>
    </lineage>
</organism>
<reference evidence="3 5" key="1">
    <citation type="submission" date="2024-10" db="EMBL/GenBank/DDBJ databases">
        <authorList>
            <person name="Kim D."/>
        </authorList>
    </citation>
    <scope>NUCLEOTIDE SEQUENCE [LARGE SCALE GENOMIC DNA]</scope>
    <source>
        <strain evidence="3">BH-2024</strain>
    </source>
</reference>
<accession>A0ABD2LXN2</accession>